<evidence type="ECO:0000313" key="1">
    <source>
        <dbReference type="EMBL" id="MBO2012613.1"/>
    </source>
</evidence>
<organism evidence="1 2">
    <name type="scientific">Hymenobacter negativus</name>
    <dbReference type="NCBI Taxonomy" id="2795026"/>
    <lineage>
        <taxon>Bacteria</taxon>
        <taxon>Pseudomonadati</taxon>
        <taxon>Bacteroidota</taxon>
        <taxon>Cytophagia</taxon>
        <taxon>Cytophagales</taxon>
        <taxon>Hymenobacteraceae</taxon>
        <taxon>Hymenobacter</taxon>
    </lineage>
</organism>
<comment type="caution">
    <text evidence="1">The sequence shown here is derived from an EMBL/GenBank/DDBJ whole genome shotgun (WGS) entry which is preliminary data.</text>
</comment>
<protein>
    <submittedName>
        <fullName evidence="1">Uncharacterized protein</fullName>
    </submittedName>
</protein>
<sequence>MDVPNNALVRRYLSAETSAKSDWLQLLVMLVLLVVARMAQPLPAVTPTVPKPSLSRYLLPAADSSRFAIYDTNYNAHFLLGR</sequence>
<proteinExistence type="predicted"/>
<name>A0ABS3QMV9_9BACT</name>
<reference evidence="1 2" key="1">
    <citation type="submission" date="2021-03" db="EMBL/GenBank/DDBJ databases">
        <authorList>
            <person name="Kim M.K."/>
        </authorList>
    </citation>
    <scope>NUCLEOTIDE SEQUENCE [LARGE SCALE GENOMIC DNA]</scope>
    <source>
        <strain evidence="1 2">BT442</strain>
    </source>
</reference>
<keyword evidence="2" id="KW-1185">Reference proteome</keyword>
<dbReference type="RefSeq" id="WP_208178353.1">
    <property type="nucleotide sequence ID" value="NZ_JAGETZ010000019.1"/>
</dbReference>
<dbReference type="EMBL" id="JAGETZ010000019">
    <property type="protein sequence ID" value="MBO2012613.1"/>
    <property type="molecule type" value="Genomic_DNA"/>
</dbReference>
<dbReference type="Proteomes" id="UP000664369">
    <property type="component" value="Unassembled WGS sequence"/>
</dbReference>
<accession>A0ABS3QMV9</accession>
<evidence type="ECO:0000313" key="2">
    <source>
        <dbReference type="Proteomes" id="UP000664369"/>
    </source>
</evidence>
<gene>
    <name evidence="1" type="ORF">J4E00_26365</name>
</gene>